<evidence type="ECO:0000259" key="3">
    <source>
        <dbReference type="Pfam" id="PF17782"/>
    </source>
</evidence>
<dbReference type="GO" id="GO:0009294">
    <property type="term" value="P:DNA-mediated transformation"/>
    <property type="evidence" value="ECO:0007669"/>
    <property type="project" value="InterPro"/>
</dbReference>
<name>C9PP99_9PAST</name>
<dbReference type="PANTHER" id="PTHR43022:SF1">
    <property type="entry name" value="PROTEIN SMF"/>
    <property type="match status" value="1"/>
</dbReference>
<dbReference type="InterPro" id="IPR057338">
    <property type="entry name" value="DprA_SAM"/>
</dbReference>
<keyword evidence="6" id="KW-1185">Reference proteome</keyword>
<sequence length="377" mass="42542">MRKSALNKPISLLLRLQQIPRLGPTRIHQLLTHTSFSDLADYDSDAFRHMGWTKQQIERWFNPEIKFIEPAFIWAEKEGNHLIHYFDHRYPPLLKQTEGAPLILFAKGNVAALSVQQIAIVGSRHCSSYGEYWAKYFATEFALADIVVTSGLALGIDGFCHQAVVDAKGKTVAVLGSGLERIYPKKHQYLAQQIIEQQGVLVSEFFPHQPPTAENFPRRNRIISGLSLGTLVIEASERSGSLITARYALEQNRDVFALPGNIQSEFSHGCHKLIKQGAMLVENVQDVLENISPHIFDYVKRPYDIFTRSTPEPTVKTLPPLVQPEYPDLFAKIGYTPVSLDDLSEKLKLSVDTLLVQLLALELQDLIVAENGLYKRR</sequence>
<dbReference type="PANTHER" id="PTHR43022">
    <property type="entry name" value="PROTEIN SMF"/>
    <property type="match status" value="1"/>
</dbReference>
<protein>
    <submittedName>
        <fullName evidence="5">DNA protecting protein DprA</fullName>
    </submittedName>
</protein>
<dbReference type="InterPro" id="IPR003488">
    <property type="entry name" value="DprA"/>
</dbReference>
<comment type="similarity">
    <text evidence="1">Belongs to the DprA/Smf family.</text>
</comment>
<dbReference type="Pfam" id="PF02481">
    <property type="entry name" value="DNA_processg_A"/>
    <property type="match status" value="1"/>
</dbReference>
<dbReference type="SUPFAM" id="SSF102405">
    <property type="entry name" value="MCP/YpsA-like"/>
    <property type="match status" value="1"/>
</dbReference>
<accession>C9PP99</accession>
<dbReference type="HOGENOM" id="CLU_029601_1_1_6"/>
<dbReference type="Gene3D" id="1.10.10.10">
    <property type="entry name" value="Winged helix-like DNA-binding domain superfamily/Winged helix DNA-binding domain"/>
    <property type="match status" value="1"/>
</dbReference>
<dbReference type="Pfam" id="PF25317">
    <property type="entry name" value="SAM_SMF"/>
    <property type="match status" value="1"/>
</dbReference>
<dbReference type="EMBL" id="ACZR01000009">
    <property type="protein sequence ID" value="EEX50597.1"/>
    <property type="molecule type" value="Genomic_DNA"/>
</dbReference>
<evidence type="ECO:0000259" key="2">
    <source>
        <dbReference type="Pfam" id="PF02481"/>
    </source>
</evidence>
<comment type="caution">
    <text evidence="5">The sequence shown here is derived from an EMBL/GenBank/DDBJ whole genome shotgun (WGS) entry which is preliminary data.</text>
</comment>
<proteinExistence type="inferred from homology"/>
<dbReference type="STRING" id="667128.HMPREF0621_0823"/>
<evidence type="ECO:0000313" key="5">
    <source>
        <dbReference type="EMBL" id="EEX50597.1"/>
    </source>
</evidence>
<dbReference type="InterPro" id="IPR057666">
    <property type="entry name" value="DrpA_SLOG"/>
</dbReference>
<organism evidence="5 6">
    <name type="scientific">Pasteurella dagmatis ATCC 43325</name>
    <dbReference type="NCBI Taxonomy" id="667128"/>
    <lineage>
        <taxon>Bacteria</taxon>
        <taxon>Pseudomonadati</taxon>
        <taxon>Pseudomonadota</taxon>
        <taxon>Gammaproteobacteria</taxon>
        <taxon>Pasteurellales</taxon>
        <taxon>Pasteurellaceae</taxon>
        <taxon>Pasteurella</taxon>
    </lineage>
</organism>
<reference evidence="5 6" key="1">
    <citation type="submission" date="2009-10" db="EMBL/GenBank/DDBJ databases">
        <authorList>
            <person name="Muzny D."/>
            <person name="Qin X."/>
            <person name="Deng J."/>
            <person name="Jiang H."/>
            <person name="Liu Y."/>
            <person name="Qu J."/>
            <person name="Song X.-Z."/>
            <person name="Zhang L."/>
            <person name="Thornton R."/>
            <person name="Coyle M."/>
            <person name="Francisco L."/>
            <person name="Jackson L."/>
            <person name="Javaid M."/>
            <person name="Korchina V."/>
            <person name="Kovar C."/>
            <person name="Mata R."/>
            <person name="Mathew T."/>
            <person name="Ngo R."/>
            <person name="Nguyen L."/>
            <person name="Nguyen N."/>
            <person name="Okwuonu G."/>
            <person name="Ongeri F."/>
            <person name="Pham C."/>
            <person name="Simmons D."/>
            <person name="Wilczek-Boney K."/>
            <person name="Hale W."/>
            <person name="Jakkamsetti A."/>
            <person name="Pham P."/>
            <person name="Ruth R."/>
            <person name="San Lucas F."/>
            <person name="Warren J."/>
            <person name="Zhang J."/>
            <person name="Zhao Z."/>
            <person name="Zhou C."/>
            <person name="Zhu D."/>
            <person name="Lee S."/>
            <person name="Bess C."/>
            <person name="Blankenburg K."/>
            <person name="Forbes L."/>
            <person name="Fu Q."/>
            <person name="Gubbala S."/>
            <person name="Hirani K."/>
            <person name="Jayaseelan J.C."/>
            <person name="Lara F."/>
            <person name="Munidasa M."/>
            <person name="Palculict T."/>
            <person name="Patil S."/>
            <person name="Pu L.-L."/>
            <person name="Saada N."/>
            <person name="Tang L."/>
            <person name="Weissenberger G."/>
            <person name="Zhu Y."/>
            <person name="Hemphill L."/>
            <person name="Shang Y."/>
            <person name="Youmans B."/>
            <person name="Ayvaz T."/>
            <person name="Ross M."/>
            <person name="Santibanez J."/>
            <person name="Aqrawi P."/>
            <person name="Gross S."/>
            <person name="Joshi V."/>
            <person name="Fowler G."/>
            <person name="Nazareth L."/>
            <person name="Reid J."/>
            <person name="Worley K."/>
            <person name="Petrosino J."/>
            <person name="Highlander S."/>
            <person name="Gibbs R."/>
        </authorList>
    </citation>
    <scope>NUCLEOTIDE SEQUENCE [LARGE SCALE GENOMIC DNA]</scope>
    <source>
        <strain evidence="5 6">ATCC 43325</strain>
    </source>
</reference>
<feature type="domain" description="Smf/DprA SLOG" evidence="2">
    <location>
        <begin position="82"/>
        <end position="291"/>
    </location>
</feature>
<dbReference type="Gene3D" id="3.40.50.450">
    <property type="match status" value="1"/>
</dbReference>
<dbReference type="InterPro" id="IPR041614">
    <property type="entry name" value="DprA_WH"/>
</dbReference>
<gene>
    <name evidence="5" type="primary">dprA</name>
    <name evidence="5" type="ORF">HMPREF0621_0823</name>
</gene>
<dbReference type="NCBIfam" id="TIGR00732">
    <property type="entry name" value="dprA"/>
    <property type="match status" value="1"/>
</dbReference>
<feature type="domain" description="Smf/DprA SAM" evidence="4">
    <location>
        <begin position="9"/>
        <end position="72"/>
    </location>
</feature>
<dbReference type="InterPro" id="IPR036388">
    <property type="entry name" value="WH-like_DNA-bd_sf"/>
</dbReference>
<feature type="domain" description="DprA winged helix" evidence="3">
    <location>
        <begin position="320"/>
        <end position="371"/>
    </location>
</feature>
<dbReference type="Proteomes" id="UP000005519">
    <property type="component" value="Unassembled WGS sequence"/>
</dbReference>
<evidence type="ECO:0000313" key="6">
    <source>
        <dbReference type="Proteomes" id="UP000005519"/>
    </source>
</evidence>
<dbReference type="AlphaFoldDB" id="C9PP99"/>
<dbReference type="OrthoDB" id="9785707at2"/>
<dbReference type="Pfam" id="PF17782">
    <property type="entry name" value="WHD_DprA"/>
    <property type="match status" value="1"/>
</dbReference>
<evidence type="ECO:0000259" key="4">
    <source>
        <dbReference type="Pfam" id="PF25317"/>
    </source>
</evidence>
<evidence type="ECO:0000256" key="1">
    <source>
        <dbReference type="ARBA" id="ARBA00006525"/>
    </source>
</evidence>
<dbReference type="RefSeq" id="WP_005763830.1">
    <property type="nucleotide sequence ID" value="NZ_GG704811.1"/>
</dbReference>